<dbReference type="Pfam" id="PF09258">
    <property type="entry name" value="Glyco_transf_64"/>
    <property type="match status" value="1"/>
</dbReference>
<evidence type="ECO:0008006" key="13">
    <source>
        <dbReference type="Google" id="ProtNLM"/>
    </source>
</evidence>
<evidence type="ECO:0000313" key="12">
    <source>
        <dbReference type="Proteomes" id="UP000887013"/>
    </source>
</evidence>
<keyword evidence="12" id="KW-1185">Reference proteome</keyword>
<gene>
    <name evidence="11" type="primary">Ext2</name>
    <name evidence="11" type="ORF">NPIL_388051</name>
</gene>
<dbReference type="Pfam" id="PF03016">
    <property type="entry name" value="Exostosin_GT47"/>
    <property type="match status" value="1"/>
</dbReference>
<feature type="domain" description="Glycosyl transferase 64" evidence="10">
    <location>
        <begin position="341"/>
        <end position="406"/>
    </location>
</feature>
<dbReference type="GO" id="GO:0005789">
    <property type="term" value="C:endoplasmic reticulum membrane"/>
    <property type="evidence" value="ECO:0007669"/>
    <property type="project" value="UniProtKB-SubCell"/>
</dbReference>
<dbReference type="OrthoDB" id="5954868at2759"/>
<evidence type="ECO:0000313" key="11">
    <source>
        <dbReference type="EMBL" id="GFU56473.1"/>
    </source>
</evidence>
<comment type="subcellular location">
    <subcellularLocation>
        <location evidence="1">Endoplasmic reticulum membrane</location>
        <topology evidence="1">Single-pass type II membrane protein</topology>
    </subcellularLocation>
</comment>
<dbReference type="InterPro" id="IPR029044">
    <property type="entry name" value="Nucleotide-diphossugar_trans"/>
</dbReference>
<comment type="caution">
    <text evidence="11">The sequence shown here is derived from an EMBL/GenBank/DDBJ whole genome shotgun (WGS) entry which is preliminary data.</text>
</comment>
<keyword evidence="5" id="KW-0256">Endoplasmic reticulum</keyword>
<dbReference type="InterPro" id="IPR004263">
    <property type="entry name" value="Exostosin"/>
</dbReference>
<evidence type="ECO:0000256" key="3">
    <source>
        <dbReference type="ARBA" id="ARBA00022679"/>
    </source>
</evidence>
<feature type="non-terminal residue" evidence="11">
    <location>
        <position position="406"/>
    </location>
</feature>
<dbReference type="InterPro" id="IPR040911">
    <property type="entry name" value="Exostosin_GT47"/>
</dbReference>
<evidence type="ECO:0000256" key="6">
    <source>
        <dbReference type="ARBA" id="ARBA00022989"/>
    </source>
</evidence>
<comment type="similarity">
    <text evidence="2">Belongs to the glycosyltransferase 47 family.</text>
</comment>
<keyword evidence="6" id="KW-1133">Transmembrane helix</keyword>
<dbReference type="PANTHER" id="PTHR11062:SF381">
    <property type="entry name" value="EXOSTOSIN-2"/>
    <property type="match status" value="1"/>
</dbReference>
<keyword evidence="4" id="KW-0812">Transmembrane</keyword>
<dbReference type="GO" id="GO:0008375">
    <property type="term" value="F:acetylglucosaminyltransferase activity"/>
    <property type="evidence" value="ECO:0007669"/>
    <property type="project" value="TreeGrafter"/>
</dbReference>
<evidence type="ECO:0000256" key="7">
    <source>
        <dbReference type="ARBA" id="ARBA00023136"/>
    </source>
</evidence>
<organism evidence="11 12">
    <name type="scientific">Nephila pilipes</name>
    <name type="common">Giant wood spider</name>
    <name type="synonym">Nephila maculata</name>
    <dbReference type="NCBI Taxonomy" id="299642"/>
    <lineage>
        <taxon>Eukaryota</taxon>
        <taxon>Metazoa</taxon>
        <taxon>Ecdysozoa</taxon>
        <taxon>Arthropoda</taxon>
        <taxon>Chelicerata</taxon>
        <taxon>Arachnida</taxon>
        <taxon>Araneae</taxon>
        <taxon>Araneomorphae</taxon>
        <taxon>Entelegynae</taxon>
        <taxon>Araneoidea</taxon>
        <taxon>Nephilidae</taxon>
        <taxon>Nephila</taxon>
    </lineage>
</organism>
<accession>A0A8X6UWX7</accession>
<dbReference type="Gene3D" id="3.90.550.10">
    <property type="entry name" value="Spore Coat Polysaccharide Biosynthesis Protein SpsA, Chain A"/>
    <property type="match status" value="1"/>
</dbReference>
<evidence type="ECO:0000256" key="1">
    <source>
        <dbReference type="ARBA" id="ARBA00004648"/>
    </source>
</evidence>
<evidence type="ECO:0000259" key="10">
    <source>
        <dbReference type="Pfam" id="PF09258"/>
    </source>
</evidence>
<keyword evidence="3" id="KW-0808">Transferase</keyword>
<protein>
    <recommendedName>
        <fullName evidence="13">Exostosin GT47 domain-containing protein</fullName>
    </recommendedName>
</protein>
<dbReference type="GO" id="GO:0015012">
    <property type="term" value="P:heparan sulfate proteoglycan biosynthetic process"/>
    <property type="evidence" value="ECO:0007669"/>
    <property type="project" value="UniProtKB-ARBA"/>
</dbReference>
<feature type="non-terminal residue" evidence="11">
    <location>
        <position position="1"/>
    </location>
</feature>
<dbReference type="Proteomes" id="UP000887013">
    <property type="component" value="Unassembled WGS sequence"/>
</dbReference>
<evidence type="ECO:0000256" key="5">
    <source>
        <dbReference type="ARBA" id="ARBA00022824"/>
    </source>
</evidence>
<feature type="domain" description="Exostosin GT47" evidence="9">
    <location>
        <begin position="18"/>
        <end position="267"/>
    </location>
</feature>
<dbReference type="AlphaFoldDB" id="A0A8X6UWX7"/>
<dbReference type="InterPro" id="IPR015338">
    <property type="entry name" value="GT64_dom"/>
</dbReference>
<dbReference type="GO" id="GO:0005794">
    <property type="term" value="C:Golgi apparatus"/>
    <property type="evidence" value="ECO:0007669"/>
    <property type="project" value="TreeGrafter"/>
</dbReference>
<dbReference type="EMBL" id="BMAW01039597">
    <property type="protein sequence ID" value="GFU56473.1"/>
    <property type="molecule type" value="Genomic_DNA"/>
</dbReference>
<sequence>RYLDDKGVPISIPFSFQFTEILETIYNSKFYISDPKKACIFVPSIDLLNQNNVRLKEASQVLASLPYWNSGLNHLLFNMLPGSVPEYNPVLEVQSMNAMIAGASFSTLTFRKSHDISIPVFSLTHLGHPFDSDACKEGSRQWLAVSAETNIHFEYRNQLEDLAEEHAGDKELLVLNHCSEGNSTLRCRGADSFTYPEVLEDSTFCLIIRGARLGQTALSDAMRAGCIPVFVSDGYVPPFYSTVDWKRASIAIFEENLGDLIHVLKSVSDEKISEMRHQACFLYEKYFSTIPKIVNTVLEILNSRINSHNALTYDDWNNPPGKNGVSAPLFLPTIAPKSQGFTAVILTYDRLESLFQVILRVVQAPSLAKVLVVWNNQVKTPPPASIWPKIHKPLKVVQTKENRLSN</sequence>
<dbReference type="GO" id="GO:0050509">
    <property type="term" value="F:N-acetylglucosaminyl-proteoglycan 4-beta-glucuronosyltransferase activity"/>
    <property type="evidence" value="ECO:0007669"/>
    <property type="project" value="TreeGrafter"/>
</dbReference>
<name>A0A8X6UWX7_NEPPI</name>
<evidence type="ECO:0000256" key="2">
    <source>
        <dbReference type="ARBA" id="ARBA00010271"/>
    </source>
</evidence>
<evidence type="ECO:0000259" key="9">
    <source>
        <dbReference type="Pfam" id="PF03016"/>
    </source>
</evidence>
<proteinExistence type="inferred from homology"/>
<dbReference type="PANTHER" id="PTHR11062">
    <property type="entry name" value="EXOSTOSIN HEPARAN SULFATE GLYCOSYLTRANSFERASE -RELATED"/>
    <property type="match status" value="1"/>
</dbReference>
<keyword evidence="7" id="KW-0472">Membrane</keyword>
<evidence type="ECO:0000256" key="8">
    <source>
        <dbReference type="ARBA" id="ARBA00023157"/>
    </source>
</evidence>
<evidence type="ECO:0000256" key="4">
    <source>
        <dbReference type="ARBA" id="ARBA00022692"/>
    </source>
</evidence>
<reference evidence="11" key="1">
    <citation type="submission" date="2020-08" db="EMBL/GenBank/DDBJ databases">
        <title>Multicomponent nature underlies the extraordinary mechanical properties of spider dragline silk.</title>
        <authorList>
            <person name="Kono N."/>
            <person name="Nakamura H."/>
            <person name="Mori M."/>
            <person name="Yoshida Y."/>
            <person name="Ohtoshi R."/>
            <person name="Malay A.D."/>
            <person name="Moran D.A.P."/>
            <person name="Tomita M."/>
            <person name="Numata K."/>
            <person name="Arakawa K."/>
        </authorList>
    </citation>
    <scope>NUCLEOTIDE SEQUENCE</scope>
</reference>
<keyword evidence="8" id="KW-1015">Disulfide bond</keyword>